<feature type="compositionally biased region" description="Basic and acidic residues" evidence="8">
    <location>
        <begin position="38"/>
        <end position="47"/>
    </location>
</feature>
<evidence type="ECO:0000256" key="3">
    <source>
        <dbReference type="ARBA" id="ARBA00022679"/>
    </source>
</evidence>
<keyword evidence="3" id="KW-0808">Transferase</keyword>
<dbReference type="PANTHER" id="PTHR12829:SF7">
    <property type="entry name" value="N6-ADENOSINE-METHYLTRANSFERASE CATALYTIC SUBUNIT"/>
    <property type="match status" value="1"/>
</dbReference>
<keyword evidence="6" id="KW-0863">Zinc-finger</keyword>
<dbReference type="GO" id="GO:0008270">
    <property type="term" value="F:zinc ion binding"/>
    <property type="evidence" value="ECO:0007669"/>
    <property type="project" value="UniProtKB-KW"/>
</dbReference>
<dbReference type="Proteomes" id="UP000053232">
    <property type="component" value="Unassembled WGS sequence"/>
</dbReference>
<evidence type="ECO:0000256" key="1">
    <source>
        <dbReference type="ARBA" id="ARBA00012160"/>
    </source>
</evidence>
<reference evidence="11" key="1">
    <citation type="journal article" date="2014" name="Cell">
        <title>The Architecture of a Scrambled Genome Reveals Massive Levels of Genomic Rearrangement during Development.</title>
        <authorList>
            <person name="Chen X."/>
            <person name="Bracht J.R."/>
            <person name="Goldman A.D."/>
            <person name="Dolzhenko E."/>
            <person name="Clay D.M."/>
            <person name="Swart E.C."/>
            <person name="Perlman D.H."/>
            <person name="Doak T.G."/>
            <person name="Stuart A."/>
            <person name="Amemiya C.T."/>
            <person name="Sebra R.P."/>
            <person name="Landweber L.F."/>
        </authorList>
    </citation>
    <scope>NUCLEOTIDE SEQUENCE [LARGE SCALE GENOMIC DNA]</scope>
    <source>
        <strain evidence="11">JRB310</strain>
    </source>
</reference>
<gene>
    <name evidence="10" type="ORF">OXYTRIMIC_175</name>
</gene>
<evidence type="ECO:0000256" key="6">
    <source>
        <dbReference type="PROSITE-ProRule" id="PRU00042"/>
    </source>
</evidence>
<evidence type="ECO:0000313" key="11">
    <source>
        <dbReference type="Proteomes" id="UP000053232"/>
    </source>
</evidence>
<evidence type="ECO:0000256" key="8">
    <source>
        <dbReference type="SAM" id="MobiDB-lite"/>
    </source>
</evidence>
<dbReference type="EC" id="2.1.1.348" evidence="1"/>
<feature type="compositionally biased region" description="Polar residues" evidence="8">
    <location>
        <begin position="24"/>
        <end position="35"/>
    </location>
</feature>
<accession>A0A073HYS7</accession>
<evidence type="ECO:0000256" key="2">
    <source>
        <dbReference type="ARBA" id="ARBA00022603"/>
    </source>
</evidence>
<keyword evidence="4" id="KW-0949">S-adenosyl-L-methionine</keyword>
<dbReference type="GO" id="GO:0032259">
    <property type="term" value="P:methylation"/>
    <property type="evidence" value="ECO:0007669"/>
    <property type="project" value="UniProtKB-KW"/>
</dbReference>
<dbReference type="Pfam" id="PF05063">
    <property type="entry name" value="MT-A70"/>
    <property type="match status" value="1"/>
</dbReference>
<keyword evidence="6" id="KW-0479">Metal-binding</keyword>
<dbReference type="GO" id="GO:0001734">
    <property type="term" value="F:mRNA m(6)A methyltransferase activity"/>
    <property type="evidence" value="ECO:0007669"/>
    <property type="project" value="UniProtKB-EC"/>
</dbReference>
<evidence type="ECO:0000259" key="9">
    <source>
        <dbReference type="PROSITE" id="PS50157"/>
    </source>
</evidence>
<dbReference type="PANTHER" id="PTHR12829">
    <property type="entry name" value="N6-ADENOSINE-METHYLTRANSFERASE"/>
    <property type="match status" value="1"/>
</dbReference>
<proteinExistence type="inferred from homology"/>
<dbReference type="GO" id="GO:0005634">
    <property type="term" value="C:nucleus"/>
    <property type="evidence" value="ECO:0007669"/>
    <property type="project" value="TreeGrafter"/>
</dbReference>
<name>A0A073HYS7_9SPIT</name>
<comment type="catalytic activity">
    <reaction evidence="5">
        <text>an adenosine in mRNA + S-adenosyl-L-methionine = an N(6)-methyladenosine in mRNA + S-adenosyl-L-homocysteine + H(+)</text>
        <dbReference type="Rhea" id="RHEA:55584"/>
        <dbReference type="Rhea" id="RHEA-COMP:12414"/>
        <dbReference type="Rhea" id="RHEA-COMP:12417"/>
        <dbReference type="ChEBI" id="CHEBI:15378"/>
        <dbReference type="ChEBI" id="CHEBI:57856"/>
        <dbReference type="ChEBI" id="CHEBI:59789"/>
        <dbReference type="ChEBI" id="CHEBI:74411"/>
        <dbReference type="ChEBI" id="CHEBI:74449"/>
        <dbReference type="EC" id="2.1.1.348"/>
    </reaction>
</comment>
<comment type="caution">
    <text evidence="10">The sequence shown here is derived from an EMBL/GenBank/DDBJ whole genome shotgun (WGS) entry which is preliminary data.</text>
</comment>
<dbReference type="PROSITE" id="PS51143">
    <property type="entry name" value="MT_A70"/>
    <property type="match status" value="1"/>
</dbReference>
<dbReference type="PROSITE" id="PS50157">
    <property type="entry name" value="ZINC_FINGER_C2H2_2"/>
    <property type="match status" value="1"/>
</dbReference>
<keyword evidence="2" id="KW-0489">Methyltransferase</keyword>
<evidence type="ECO:0000256" key="7">
    <source>
        <dbReference type="PROSITE-ProRule" id="PRU00489"/>
    </source>
</evidence>
<feature type="region of interest" description="Disordered" evidence="8">
    <location>
        <begin position="24"/>
        <end position="47"/>
    </location>
</feature>
<dbReference type="InterPro" id="IPR013087">
    <property type="entry name" value="Znf_C2H2_type"/>
</dbReference>
<dbReference type="AlphaFoldDB" id="A0A073HYS7"/>
<evidence type="ECO:0000256" key="5">
    <source>
        <dbReference type="ARBA" id="ARBA00048957"/>
    </source>
</evidence>
<dbReference type="Gene3D" id="3.30.160.60">
    <property type="entry name" value="Classic Zinc Finger"/>
    <property type="match status" value="1"/>
</dbReference>
<feature type="domain" description="C2H2-type" evidence="9">
    <location>
        <begin position="16"/>
        <end position="44"/>
    </location>
</feature>
<sequence>MGKKLDYEHVDATELVKCSYCSKSQTQGNSLNSHLNQRHREENKQDKKDLYKSKRVCIYCLKEFTRSNDREKHEVKCQNNYRHDQIIKKRKDADEKMGIFRGPKIVTLKINKGHELIPDKQKAKNLTYKNLKNQVLYEGDVKNLRMWGQIEEDCHKANGRLYEVILMDPPWRLRQDLRYPTMSDQKILRMPVELIQERGLIITWIVNQKKELARQFLKQHGYSKVDQGEWIILTKNGVLYSGWGKYSQHCNESFVVGRKGDVKDIVQFHQAKTVFYDEVQSHSEKPSRIYDFIQTIAPDRLNIEIFPRKNNIRKGFTFLETT</sequence>
<dbReference type="EMBL" id="ARYC01000091">
    <property type="protein sequence ID" value="KEJ83168.1"/>
    <property type="molecule type" value="Genomic_DNA"/>
</dbReference>
<evidence type="ECO:0000313" key="10">
    <source>
        <dbReference type="EMBL" id="KEJ83168.1"/>
    </source>
</evidence>
<protein>
    <recommendedName>
        <fullName evidence="1">mRNA m(6)A methyltransferase</fullName>
        <ecNumber evidence="1">2.1.1.348</ecNumber>
    </recommendedName>
</protein>
<keyword evidence="11" id="KW-1185">Reference proteome</keyword>
<comment type="similarity">
    <text evidence="7">Belongs to the MT-A70-like family.</text>
</comment>
<dbReference type="InterPro" id="IPR007757">
    <property type="entry name" value="MT-A70-like"/>
</dbReference>
<evidence type="ECO:0000256" key="4">
    <source>
        <dbReference type="ARBA" id="ARBA00022691"/>
    </source>
</evidence>
<organism evidence="10 11">
    <name type="scientific">Oxytricha trifallax</name>
    <dbReference type="NCBI Taxonomy" id="1172189"/>
    <lineage>
        <taxon>Eukaryota</taxon>
        <taxon>Sar</taxon>
        <taxon>Alveolata</taxon>
        <taxon>Ciliophora</taxon>
        <taxon>Intramacronucleata</taxon>
        <taxon>Spirotrichea</taxon>
        <taxon>Stichotrichia</taxon>
        <taxon>Sporadotrichida</taxon>
        <taxon>Oxytrichidae</taxon>
        <taxon>Oxytrichinae</taxon>
        <taxon>Oxytricha</taxon>
    </lineage>
</organism>
<keyword evidence="6" id="KW-0862">Zinc</keyword>